<evidence type="ECO:0000256" key="1">
    <source>
        <dbReference type="ARBA" id="ARBA00012282"/>
    </source>
</evidence>
<dbReference type="SMART" id="SM00052">
    <property type="entry name" value="EAL"/>
    <property type="match status" value="1"/>
</dbReference>
<sequence>MMWPPDPPSKPPARSRVDAGIRPGPMAMSAWGPRGTTPMHAPPAGWHPEPAPGRASWLDSHRFRMALVAACTLVFLVTWLLPVDFGQHEPMWFPVGLHAAVEVFAIVVAMLVFGISWHAWQAERPSNVIIIACGSLAAGLVDFGHMMSYQGMPDLVTPASPQKSINFWLCARMLGALSVLVVAFRAWRPFASPSARYLWLAATLSIVALVYYMALWQPQAWPVFYVEGSGLTPLKVAIEALVVLVMAVAALRLLRARSENPPFDVDGLLAAALLWILSEMSLTVYENVNDFFSLAGHAFKLLAYLLVYRLVFVVSVRSPYARLASEMARSQSAEMQVEALAFYDGPTGLPNRALLRDRASQVLAAREEDDERAALVLLNVDGFKHVNDSLGHAVGDELLRSLGKRLAAIVAESDTVACLGGDEFAILLREVNNAGEVAALQERILEALSRPLEVAGQDLRITVSMGAAMSPGDGREFATLLQNAGTAQHRAREAGGNGWRFYDAAMNREVSERLAMRNGLRKALERREFELHYQPQVELADGRLVGVEALVRWRHPEQGMVAPLRFIPEAEESGLIVPIGKWILREACRQAAAWRAAGLDVPYVAVNLSAVQFQRGDVVLDVLEALSASGLPPQALELELTESVLLHDAEGVLATVRRLRELGVRLSIDDFGTGYSSLAYLQRFPVDKLKIDQSFVSRLGEGEDGRVIVSTIVQLARSLGLGTLAEGVEDEALARQLAGLGCRFGQGYCFGRPMPADGLAEWVAANPARLPAARTPA</sequence>
<dbReference type="Pfam" id="PF17159">
    <property type="entry name" value="MASE3"/>
    <property type="match status" value="1"/>
</dbReference>
<dbReference type="SUPFAM" id="SSF141868">
    <property type="entry name" value="EAL domain-like"/>
    <property type="match status" value="1"/>
</dbReference>
<dbReference type="EC" id="3.1.4.52" evidence="1"/>
<keyword evidence="3" id="KW-1133">Transmembrane helix</keyword>
<dbReference type="CDD" id="cd01949">
    <property type="entry name" value="GGDEF"/>
    <property type="match status" value="1"/>
</dbReference>
<dbReference type="PANTHER" id="PTHR44757">
    <property type="entry name" value="DIGUANYLATE CYCLASE DGCP"/>
    <property type="match status" value="1"/>
</dbReference>
<keyword evidence="7" id="KW-1185">Reference proteome</keyword>
<dbReference type="PROSITE" id="PS50883">
    <property type="entry name" value="EAL"/>
    <property type="match status" value="1"/>
</dbReference>
<dbReference type="EMBL" id="PVLF01000003">
    <property type="protein sequence ID" value="PRH83333.1"/>
    <property type="molecule type" value="Genomic_DNA"/>
</dbReference>
<dbReference type="Gene3D" id="3.20.20.450">
    <property type="entry name" value="EAL domain"/>
    <property type="match status" value="1"/>
</dbReference>
<dbReference type="AlphaFoldDB" id="A0A2P6MBG1"/>
<dbReference type="FunFam" id="3.20.20.450:FF:000001">
    <property type="entry name" value="Cyclic di-GMP phosphodiesterase yahA"/>
    <property type="match status" value="1"/>
</dbReference>
<evidence type="ECO:0000259" key="5">
    <source>
        <dbReference type="PROSITE" id="PS50887"/>
    </source>
</evidence>
<dbReference type="PANTHER" id="PTHR44757:SF2">
    <property type="entry name" value="BIOFILM ARCHITECTURE MAINTENANCE PROTEIN MBAA"/>
    <property type="match status" value="1"/>
</dbReference>
<keyword evidence="3" id="KW-0472">Membrane</keyword>
<feature type="transmembrane region" description="Helical" evidence="3">
    <location>
        <begin position="93"/>
        <end position="115"/>
    </location>
</feature>
<evidence type="ECO:0000313" key="7">
    <source>
        <dbReference type="Proteomes" id="UP000241736"/>
    </source>
</evidence>
<keyword evidence="3" id="KW-0812">Transmembrane</keyword>
<keyword evidence="2" id="KW-0973">c-di-GMP</keyword>
<dbReference type="CDD" id="cd01948">
    <property type="entry name" value="EAL"/>
    <property type="match status" value="1"/>
</dbReference>
<evidence type="ECO:0000256" key="2">
    <source>
        <dbReference type="ARBA" id="ARBA00022636"/>
    </source>
</evidence>
<dbReference type="NCBIfam" id="TIGR00254">
    <property type="entry name" value="GGDEF"/>
    <property type="match status" value="1"/>
</dbReference>
<dbReference type="Gene3D" id="3.30.70.270">
    <property type="match status" value="1"/>
</dbReference>
<dbReference type="OrthoDB" id="5963948at2"/>
<feature type="transmembrane region" description="Helical" evidence="3">
    <location>
        <begin position="165"/>
        <end position="185"/>
    </location>
</feature>
<dbReference type="InterPro" id="IPR029787">
    <property type="entry name" value="Nucleotide_cyclase"/>
</dbReference>
<dbReference type="SMART" id="SM00267">
    <property type="entry name" value="GGDEF"/>
    <property type="match status" value="1"/>
</dbReference>
<dbReference type="GO" id="GO:0071111">
    <property type="term" value="F:cyclic-guanylate-specific phosphodiesterase activity"/>
    <property type="evidence" value="ECO:0007669"/>
    <property type="project" value="UniProtKB-EC"/>
</dbReference>
<feature type="transmembrane region" description="Helical" evidence="3">
    <location>
        <begin position="127"/>
        <end position="145"/>
    </location>
</feature>
<feature type="transmembrane region" description="Helical" evidence="3">
    <location>
        <begin position="63"/>
        <end position="81"/>
    </location>
</feature>
<dbReference type="PROSITE" id="PS50887">
    <property type="entry name" value="GGDEF"/>
    <property type="match status" value="1"/>
</dbReference>
<dbReference type="Pfam" id="PF00563">
    <property type="entry name" value="EAL"/>
    <property type="match status" value="1"/>
</dbReference>
<gene>
    <name evidence="6" type="ORF">C6N40_04085</name>
</gene>
<feature type="domain" description="GGDEF" evidence="5">
    <location>
        <begin position="371"/>
        <end position="504"/>
    </location>
</feature>
<accession>A0A2P6MBG1</accession>
<dbReference type="InterPro" id="IPR000160">
    <property type="entry name" value="GGDEF_dom"/>
</dbReference>
<evidence type="ECO:0000313" key="6">
    <source>
        <dbReference type="EMBL" id="PRH83333.1"/>
    </source>
</evidence>
<proteinExistence type="predicted"/>
<dbReference type="InterPro" id="IPR033425">
    <property type="entry name" value="MASE3"/>
</dbReference>
<evidence type="ECO:0000259" key="4">
    <source>
        <dbReference type="PROSITE" id="PS50883"/>
    </source>
</evidence>
<protein>
    <recommendedName>
        <fullName evidence="1">cyclic-guanylate-specific phosphodiesterase</fullName>
        <ecNumber evidence="1">3.1.4.52</ecNumber>
    </recommendedName>
</protein>
<comment type="caution">
    <text evidence="6">The sequence shown here is derived from an EMBL/GenBank/DDBJ whole genome shotgun (WGS) entry which is preliminary data.</text>
</comment>
<feature type="transmembrane region" description="Helical" evidence="3">
    <location>
        <begin position="197"/>
        <end position="216"/>
    </location>
</feature>
<feature type="domain" description="EAL" evidence="4">
    <location>
        <begin position="513"/>
        <end position="767"/>
    </location>
</feature>
<dbReference type="Pfam" id="PF00990">
    <property type="entry name" value="GGDEF"/>
    <property type="match status" value="1"/>
</dbReference>
<dbReference type="InterPro" id="IPR001633">
    <property type="entry name" value="EAL_dom"/>
</dbReference>
<dbReference type="InterPro" id="IPR043128">
    <property type="entry name" value="Rev_trsase/Diguanyl_cyclase"/>
</dbReference>
<dbReference type="Proteomes" id="UP000241736">
    <property type="component" value="Unassembled WGS sequence"/>
</dbReference>
<organism evidence="6 7">
    <name type="scientific">Arenimonas caeni</name>
    <dbReference type="NCBI Taxonomy" id="2058085"/>
    <lineage>
        <taxon>Bacteria</taxon>
        <taxon>Pseudomonadati</taxon>
        <taxon>Pseudomonadota</taxon>
        <taxon>Gammaproteobacteria</taxon>
        <taxon>Lysobacterales</taxon>
        <taxon>Lysobacteraceae</taxon>
        <taxon>Arenimonas</taxon>
    </lineage>
</organism>
<name>A0A2P6MBG1_9GAMM</name>
<feature type="transmembrane region" description="Helical" evidence="3">
    <location>
        <begin position="236"/>
        <end position="254"/>
    </location>
</feature>
<dbReference type="SUPFAM" id="SSF55073">
    <property type="entry name" value="Nucleotide cyclase"/>
    <property type="match status" value="1"/>
</dbReference>
<evidence type="ECO:0000256" key="3">
    <source>
        <dbReference type="SAM" id="Phobius"/>
    </source>
</evidence>
<dbReference type="InterPro" id="IPR052155">
    <property type="entry name" value="Biofilm_reg_signaling"/>
</dbReference>
<feature type="transmembrane region" description="Helical" evidence="3">
    <location>
        <begin position="291"/>
        <end position="312"/>
    </location>
</feature>
<dbReference type="InterPro" id="IPR035919">
    <property type="entry name" value="EAL_sf"/>
</dbReference>
<reference evidence="6 7" key="1">
    <citation type="submission" date="2018-03" db="EMBL/GenBank/DDBJ databases">
        <title>Arenimonas caeni sp. nov., isolated from activated sludge.</title>
        <authorList>
            <person name="Liu H."/>
        </authorList>
    </citation>
    <scope>NUCLEOTIDE SEQUENCE [LARGE SCALE GENOMIC DNA]</scope>
    <source>
        <strain evidence="7">z29</strain>
    </source>
</reference>